<proteinExistence type="predicted"/>
<protein>
    <submittedName>
        <fullName evidence="1">Uncharacterized protein</fullName>
    </submittedName>
</protein>
<comment type="caution">
    <text evidence="1">The sequence shown here is derived from an EMBL/GenBank/DDBJ whole genome shotgun (WGS) entry which is preliminary data.</text>
</comment>
<keyword evidence="2" id="KW-1185">Reference proteome</keyword>
<gene>
    <name evidence="1" type="ORF">SNE40_021276</name>
</gene>
<evidence type="ECO:0000313" key="2">
    <source>
        <dbReference type="Proteomes" id="UP001347796"/>
    </source>
</evidence>
<accession>A0AAN8G3M7</accession>
<evidence type="ECO:0000313" key="1">
    <source>
        <dbReference type="EMBL" id="KAK6167183.1"/>
    </source>
</evidence>
<sequence length="196" mass="22292">MLCLRDQFSHEPIKVSNQQLIHDQSLLRSINHPYSSKSKAHGKGTLPLAELKVGDLVYLYSDYSKKAARDRYIVVSITKNWCNIQKFTSTQLPSKVYTVKVSECIKVPEHQFSQSPHDVIYPDDDNDSSFNEFQNIPPEIFIPPEPTDIPLITPPNDTTNNIPNSGTPVVQADDILRRSTLHKNLPEHLKDFVVEL</sequence>
<organism evidence="1 2">
    <name type="scientific">Patella caerulea</name>
    <name type="common">Rayed Mediterranean limpet</name>
    <dbReference type="NCBI Taxonomy" id="87958"/>
    <lineage>
        <taxon>Eukaryota</taxon>
        <taxon>Metazoa</taxon>
        <taxon>Spiralia</taxon>
        <taxon>Lophotrochozoa</taxon>
        <taxon>Mollusca</taxon>
        <taxon>Gastropoda</taxon>
        <taxon>Patellogastropoda</taxon>
        <taxon>Patelloidea</taxon>
        <taxon>Patellidae</taxon>
        <taxon>Patella</taxon>
    </lineage>
</organism>
<dbReference type="Proteomes" id="UP001347796">
    <property type="component" value="Unassembled WGS sequence"/>
</dbReference>
<name>A0AAN8G3M7_PATCE</name>
<dbReference type="AlphaFoldDB" id="A0AAN8G3M7"/>
<dbReference type="EMBL" id="JAZGQO010000018">
    <property type="protein sequence ID" value="KAK6167183.1"/>
    <property type="molecule type" value="Genomic_DNA"/>
</dbReference>
<reference evidence="1 2" key="1">
    <citation type="submission" date="2024-01" db="EMBL/GenBank/DDBJ databases">
        <title>The genome of the rayed Mediterranean limpet Patella caerulea (Linnaeus, 1758).</title>
        <authorList>
            <person name="Anh-Thu Weber A."/>
            <person name="Halstead-Nussloch G."/>
        </authorList>
    </citation>
    <scope>NUCLEOTIDE SEQUENCE [LARGE SCALE GENOMIC DNA]</scope>
    <source>
        <strain evidence="1">AATW-2023a</strain>
        <tissue evidence="1">Whole specimen</tissue>
    </source>
</reference>